<dbReference type="PROSITE" id="PS00670">
    <property type="entry name" value="D_2_HYDROXYACID_DH_2"/>
    <property type="match status" value="1"/>
</dbReference>
<evidence type="ECO:0000256" key="3">
    <source>
        <dbReference type="RuleBase" id="RU003719"/>
    </source>
</evidence>
<keyword evidence="7" id="KW-1185">Reference proteome</keyword>
<feature type="domain" description="D-isomer specific 2-hydroxyacid dehydrogenase NAD-binding" evidence="5">
    <location>
        <begin position="113"/>
        <end position="284"/>
    </location>
</feature>
<organism evidence="6 7">
    <name type="scientific">Microbacterium terrae</name>
    <dbReference type="NCBI Taxonomy" id="69369"/>
    <lineage>
        <taxon>Bacteria</taxon>
        <taxon>Bacillati</taxon>
        <taxon>Actinomycetota</taxon>
        <taxon>Actinomycetes</taxon>
        <taxon>Micrococcales</taxon>
        <taxon>Microbacteriaceae</taxon>
        <taxon>Microbacterium</taxon>
    </lineage>
</organism>
<protein>
    <submittedName>
        <fullName evidence="6">D-3-phosphoglycerate dehydrogenase</fullName>
        <ecNumber evidence="6">1.1.1.95</ecNumber>
    </submittedName>
</protein>
<proteinExistence type="inferred from homology"/>
<dbReference type="InterPro" id="IPR029753">
    <property type="entry name" value="D-isomer_DH_CS"/>
</dbReference>
<dbReference type="AlphaFoldDB" id="A0A0M2H5W9"/>
<comment type="similarity">
    <text evidence="1 3">Belongs to the D-isomer specific 2-hydroxyacid dehydrogenase family.</text>
</comment>
<evidence type="ECO:0000313" key="6">
    <source>
        <dbReference type="EMBL" id="KJL39930.1"/>
    </source>
</evidence>
<accession>A0A0M2H5W9</accession>
<gene>
    <name evidence="6" type="primary">serA_3</name>
    <name evidence="6" type="ORF">RS81_01749</name>
</gene>
<evidence type="ECO:0000313" key="7">
    <source>
        <dbReference type="Proteomes" id="UP000033956"/>
    </source>
</evidence>
<dbReference type="RefSeq" id="WP_045275698.1">
    <property type="nucleotide sequence ID" value="NZ_BAAAUP010000001.1"/>
</dbReference>
<dbReference type="PANTHER" id="PTHR42938:SF9">
    <property type="entry name" value="FORMATE DEHYDROGENASE 1"/>
    <property type="match status" value="1"/>
</dbReference>
<evidence type="ECO:0000259" key="5">
    <source>
        <dbReference type="Pfam" id="PF02826"/>
    </source>
</evidence>
<dbReference type="SUPFAM" id="SSF51735">
    <property type="entry name" value="NAD(P)-binding Rossmann-fold domains"/>
    <property type="match status" value="1"/>
</dbReference>
<name>A0A0M2H5W9_9MICO</name>
<dbReference type="CDD" id="cd12172">
    <property type="entry name" value="PGDH_like_2"/>
    <property type="match status" value="1"/>
</dbReference>
<feature type="domain" description="D-isomer specific 2-hydroxyacid dehydrogenase catalytic" evidence="4">
    <location>
        <begin position="15"/>
        <end position="315"/>
    </location>
</feature>
<evidence type="ECO:0000259" key="4">
    <source>
        <dbReference type="Pfam" id="PF00389"/>
    </source>
</evidence>
<dbReference type="PATRIC" id="fig|92835.4.peg.1770"/>
<dbReference type="InterPro" id="IPR006139">
    <property type="entry name" value="D-isomer_2_OHA_DH_cat_dom"/>
</dbReference>
<dbReference type="STRING" id="92835.RS81_01749"/>
<dbReference type="PROSITE" id="PS00671">
    <property type="entry name" value="D_2_HYDROXYACID_DH_3"/>
    <property type="match status" value="1"/>
</dbReference>
<dbReference type="Pfam" id="PF00389">
    <property type="entry name" value="2-Hacid_dh"/>
    <property type="match status" value="1"/>
</dbReference>
<reference evidence="6 7" key="1">
    <citation type="submission" date="2015-02" db="EMBL/GenBank/DDBJ databases">
        <title>Draft genome sequences of ten Microbacterium spp. with emphasis on heavy metal contaminated environments.</title>
        <authorList>
            <person name="Corretto E."/>
        </authorList>
    </citation>
    <scope>NUCLEOTIDE SEQUENCE [LARGE SCALE GENOMIC DNA]</scope>
    <source>
        <strain evidence="6 7">DSM 12510</strain>
    </source>
</reference>
<dbReference type="EC" id="1.1.1.95" evidence="6"/>
<dbReference type="InterPro" id="IPR006140">
    <property type="entry name" value="D-isomer_DH_NAD-bd"/>
</dbReference>
<dbReference type="EMBL" id="JYIZ01000048">
    <property type="protein sequence ID" value="KJL39930.1"/>
    <property type="molecule type" value="Genomic_DNA"/>
</dbReference>
<dbReference type="GO" id="GO:0051287">
    <property type="term" value="F:NAD binding"/>
    <property type="evidence" value="ECO:0007669"/>
    <property type="project" value="InterPro"/>
</dbReference>
<dbReference type="GO" id="GO:0004617">
    <property type="term" value="F:phosphoglycerate dehydrogenase activity"/>
    <property type="evidence" value="ECO:0007669"/>
    <property type="project" value="UniProtKB-EC"/>
</dbReference>
<comment type="caution">
    <text evidence="6">The sequence shown here is derived from an EMBL/GenBank/DDBJ whole genome shotgun (WGS) entry which is preliminary data.</text>
</comment>
<dbReference type="OrthoDB" id="117809at2"/>
<dbReference type="SUPFAM" id="SSF52283">
    <property type="entry name" value="Formate/glycerate dehydrogenase catalytic domain-like"/>
    <property type="match status" value="1"/>
</dbReference>
<dbReference type="Proteomes" id="UP000033956">
    <property type="component" value="Unassembled WGS sequence"/>
</dbReference>
<dbReference type="Pfam" id="PF02826">
    <property type="entry name" value="2-Hacid_dh_C"/>
    <property type="match status" value="1"/>
</dbReference>
<evidence type="ECO:0000256" key="1">
    <source>
        <dbReference type="ARBA" id="ARBA00005854"/>
    </source>
</evidence>
<dbReference type="InterPro" id="IPR036291">
    <property type="entry name" value="NAD(P)-bd_dom_sf"/>
</dbReference>
<sequence length="319" mass="33336">MKVLVTPTSLCRQPDSAALESLRRAVGEVVLNPFGRPMTESELIDALPGVDGVIAGLDDYSADALAAADRLRVVARYGVGTNNVDLDAARARGIVVTRTPGANALAVAELAVGLTFAVARGIPRLDAAVRAGDWPRGEGRELTGGVFGVVGFGAIGRLVAERARGIGMTPIAYDPMLPDEVFAAAGVERCDLDDLCRRSDVLSLHVPLLPETRHLLDERRLALLPADAIVVNTARGGLIDEAAARAALDAGRIYGVAIDAYETEPPSASPLVGHPRVVSTPHSGGHTREAVARMSEQSIDDLITVLRGEASPNAVSSPL</sequence>
<evidence type="ECO:0000256" key="2">
    <source>
        <dbReference type="ARBA" id="ARBA00023002"/>
    </source>
</evidence>
<keyword evidence="2 3" id="KW-0560">Oxidoreductase</keyword>
<dbReference type="PANTHER" id="PTHR42938">
    <property type="entry name" value="FORMATE DEHYDROGENASE 1"/>
    <property type="match status" value="1"/>
</dbReference>
<dbReference type="Gene3D" id="3.40.50.720">
    <property type="entry name" value="NAD(P)-binding Rossmann-like Domain"/>
    <property type="match status" value="2"/>
</dbReference>